<feature type="non-terminal residue" evidence="1">
    <location>
        <position position="622"/>
    </location>
</feature>
<evidence type="ECO:0000313" key="1">
    <source>
        <dbReference type="EMBL" id="KKE98141.2"/>
    </source>
</evidence>
<gene>
    <name evidence="1" type="ORF">WN67_30850</name>
</gene>
<keyword evidence="2" id="KW-1185">Reference proteome</keyword>
<dbReference type="Proteomes" id="UP000034150">
    <property type="component" value="Unassembled WGS sequence"/>
</dbReference>
<dbReference type="EMBL" id="LAUZ02000207">
    <property type="protein sequence ID" value="KKE98141.2"/>
    <property type="molecule type" value="Genomic_DNA"/>
</dbReference>
<dbReference type="AlphaFoldDB" id="A0A0M2JUE4"/>
<organism evidence="1 2">
    <name type="scientific">Mycolicibacterium obuense</name>
    <dbReference type="NCBI Taxonomy" id="1807"/>
    <lineage>
        <taxon>Bacteria</taxon>
        <taxon>Bacillati</taxon>
        <taxon>Actinomycetota</taxon>
        <taxon>Actinomycetes</taxon>
        <taxon>Mycobacteriales</taxon>
        <taxon>Mycobacteriaceae</taxon>
        <taxon>Mycolicibacterium</taxon>
    </lineage>
</organism>
<reference evidence="1 2" key="1">
    <citation type="journal article" date="2015" name="Genome Announc.">
        <title>Draft Genome Sequence of Mycobacterium obuense Strain UC1, Isolated from Patient Sputum.</title>
        <authorList>
            <person name="Greninger A.L."/>
            <person name="Cunningham G."/>
            <person name="Hsu E.D."/>
            <person name="Yu J.M."/>
            <person name="Chiu C.Y."/>
            <person name="Miller S."/>
        </authorList>
    </citation>
    <scope>NUCLEOTIDE SEQUENCE [LARGE SCALE GENOMIC DNA]</scope>
    <source>
        <strain evidence="1 2">UC1</strain>
    </source>
</reference>
<evidence type="ECO:0000313" key="2">
    <source>
        <dbReference type="Proteomes" id="UP000034150"/>
    </source>
</evidence>
<dbReference type="RefSeq" id="WP_198529318.1">
    <property type="nucleotide sequence ID" value="NZ_LAUZ02000207.1"/>
</dbReference>
<dbReference type="STRING" id="1807.MOBUDSM44075_03159"/>
<comment type="caution">
    <text evidence="1">The sequence shown here is derived from an EMBL/GenBank/DDBJ whole genome shotgun (WGS) entry which is preliminary data.</text>
</comment>
<sequence>MVITDIDSTQLASATVTASGGTIGYGTLPSGVTATPGAGSVTFTGAASVAAYQQLLQSITLTSGGAAIVTVTFAVVDDQGEASVPASSVVTVLGVPVAVPPLVVVSPVAAGTAGSAVTVSPIVSITDVDSTQLGSATVAASGGTIGYGTLPSGVTATPGAGSVTFTGAASVAAYQQLLQSITLTSGGAAIVTVTFTVVDDQGEASVPASSVVTVLGVPVAVPPLVVVSPVAAGTAGSAVTVSPIVSITDVDSTQLGSATVAASGGTIGYGTLPSGVTATPSTNSVTFTGAASVAAYQELLQSITLTSGTGMVAVTFTVVDDQGKASVPASSVVTVLGVPVAVAPIVVTAPLASATAGSAVVVSPVVVITDVDSTQLASATVTATGGTIGYGTLPSGVTATPGANSVTFTGAASVAAYQTLLQSITLTSGTGIVAVTFTVVDDQGKASVPATSVVTVLGVPVAAPPLVVVSPVAAGTAGSAVTVSPIVSITDVDSTQLGSATVTATGGTIGYGTLPSGVTATPGANSVTFTGAASVAAYQTLLQSITVTSGTGIVTVTFTVVDDQGKASVPASSVVTVLGLPVAVPPLVVVSPVAAGTAGSAVTVSPIVSITDVDSTQLGSAT</sequence>
<accession>A0A0M2JUE4</accession>
<name>A0A0M2JUE4_9MYCO</name>
<protein>
    <submittedName>
        <fullName evidence="1">Uncharacterized protein</fullName>
    </submittedName>
</protein>
<proteinExistence type="predicted"/>